<dbReference type="Gramene" id="OIV99271">
    <property type="protein sequence ID" value="OIV99271"/>
    <property type="gene ID" value="TanjilG_17081"/>
</dbReference>
<evidence type="ECO:0000313" key="1">
    <source>
        <dbReference type="EMBL" id="OIV99271.1"/>
    </source>
</evidence>
<proteinExistence type="predicted"/>
<gene>
    <name evidence="1" type="ORF">TanjilG_17081</name>
</gene>
<reference evidence="1 2" key="1">
    <citation type="journal article" date="2017" name="Plant Biotechnol. J.">
        <title>A comprehensive draft genome sequence for lupin (Lupinus angustifolius), an emerging health food: insights into plant-microbe interactions and legume evolution.</title>
        <authorList>
            <person name="Hane J.K."/>
            <person name="Ming Y."/>
            <person name="Kamphuis L.G."/>
            <person name="Nelson M.N."/>
            <person name="Garg G."/>
            <person name="Atkins C.A."/>
            <person name="Bayer P.E."/>
            <person name="Bravo A."/>
            <person name="Bringans S."/>
            <person name="Cannon S."/>
            <person name="Edwards D."/>
            <person name="Foley R."/>
            <person name="Gao L.L."/>
            <person name="Harrison M.J."/>
            <person name="Huang W."/>
            <person name="Hurgobin B."/>
            <person name="Li S."/>
            <person name="Liu C.W."/>
            <person name="McGrath A."/>
            <person name="Morahan G."/>
            <person name="Murray J."/>
            <person name="Weller J."/>
            <person name="Jian J."/>
            <person name="Singh K.B."/>
        </authorList>
    </citation>
    <scope>NUCLEOTIDE SEQUENCE [LARGE SCALE GENOMIC DNA]</scope>
    <source>
        <strain evidence="2">cv. Tanjil</strain>
        <tissue evidence="1">Whole plant</tissue>
    </source>
</reference>
<sequence length="143" mass="15652">MKTVPSFNNNSHVVLDIKVSLKCEGMKKLAVATTEDDGSFKVNLPSDNTKSSSWNCLAKILGGKVQLYASTKNQVSQIVKDKEQNNYTISNPLSFFTSCPKNKKCKVSNQVGSSKTLNLPLPPEWGLAPSSYYIPFIPIIGIP</sequence>
<name>A0A4P1R0V5_LUPAN</name>
<dbReference type="Proteomes" id="UP000188354">
    <property type="component" value="Chromosome LG13"/>
</dbReference>
<accession>A0A4P1R0V5</accession>
<protein>
    <submittedName>
        <fullName evidence="1">Uncharacterized protein</fullName>
    </submittedName>
</protein>
<dbReference type="EMBL" id="CM007373">
    <property type="protein sequence ID" value="OIV99271.1"/>
    <property type="molecule type" value="Genomic_DNA"/>
</dbReference>
<organism evidence="1 2">
    <name type="scientific">Lupinus angustifolius</name>
    <name type="common">Narrow-leaved blue lupine</name>
    <dbReference type="NCBI Taxonomy" id="3871"/>
    <lineage>
        <taxon>Eukaryota</taxon>
        <taxon>Viridiplantae</taxon>
        <taxon>Streptophyta</taxon>
        <taxon>Embryophyta</taxon>
        <taxon>Tracheophyta</taxon>
        <taxon>Spermatophyta</taxon>
        <taxon>Magnoliopsida</taxon>
        <taxon>eudicotyledons</taxon>
        <taxon>Gunneridae</taxon>
        <taxon>Pentapetalae</taxon>
        <taxon>rosids</taxon>
        <taxon>fabids</taxon>
        <taxon>Fabales</taxon>
        <taxon>Fabaceae</taxon>
        <taxon>Papilionoideae</taxon>
        <taxon>50 kb inversion clade</taxon>
        <taxon>genistoids sensu lato</taxon>
        <taxon>core genistoids</taxon>
        <taxon>Genisteae</taxon>
        <taxon>Lupinus</taxon>
    </lineage>
</organism>
<dbReference type="AlphaFoldDB" id="A0A4P1R0V5"/>
<keyword evidence="2" id="KW-1185">Reference proteome</keyword>
<evidence type="ECO:0000313" key="2">
    <source>
        <dbReference type="Proteomes" id="UP000188354"/>
    </source>
</evidence>